<dbReference type="STRING" id="3694.A0A2K1YRW4"/>
<dbReference type="Proteomes" id="UP000006729">
    <property type="component" value="Chromosome 10"/>
</dbReference>
<sequence>MDYLSATKVLPKLLYLVPYNFGTAFHDGKKIQLPSFRDCLKEGGTVKKVAVGREAAIEVQDDTINLFSYIVQRLTPHALSSGVSSWSYLRRGNTPSYVVVGPPFATVSVSEQLHHLHATSPSQDNSYDVKRSLQHNRWQIDE</sequence>
<dbReference type="AlphaFoldDB" id="A0A2K1YRW4"/>
<gene>
    <name evidence="1" type="ORF">POPTR_010G103900</name>
</gene>
<dbReference type="GO" id="GO:0016192">
    <property type="term" value="P:vesicle-mediated transport"/>
    <property type="evidence" value="ECO:0007669"/>
    <property type="project" value="InterPro"/>
</dbReference>
<dbReference type="PANTHER" id="PTHR13056">
    <property type="entry name" value="VACUOLAR FUSION PROTEIN CCZ1 HOMOLOG-RELATED"/>
    <property type="match status" value="1"/>
</dbReference>
<dbReference type="InterPro" id="IPR013176">
    <property type="entry name" value="Ccz1"/>
</dbReference>
<proteinExistence type="predicted"/>
<evidence type="ECO:0000313" key="1">
    <source>
        <dbReference type="EMBL" id="PNT15760.1"/>
    </source>
</evidence>
<name>A0A2K1YRW4_POPTR</name>
<keyword evidence="2" id="KW-1185">Reference proteome</keyword>
<dbReference type="EMBL" id="CM009299">
    <property type="protein sequence ID" value="PNT15760.1"/>
    <property type="molecule type" value="Genomic_DNA"/>
</dbReference>
<dbReference type="InParanoid" id="A0A2K1YRW4"/>
<reference evidence="1 2" key="1">
    <citation type="journal article" date="2006" name="Science">
        <title>The genome of black cottonwood, Populus trichocarpa (Torr. &amp; Gray).</title>
        <authorList>
            <person name="Tuskan G.A."/>
            <person name="Difazio S."/>
            <person name="Jansson S."/>
            <person name="Bohlmann J."/>
            <person name="Grigoriev I."/>
            <person name="Hellsten U."/>
            <person name="Putnam N."/>
            <person name="Ralph S."/>
            <person name="Rombauts S."/>
            <person name="Salamov A."/>
            <person name="Schein J."/>
            <person name="Sterck L."/>
            <person name="Aerts A."/>
            <person name="Bhalerao R.R."/>
            <person name="Bhalerao R.P."/>
            <person name="Blaudez D."/>
            <person name="Boerjan W."/>
            <person name="Brun A."/>
            <person name="Brunner A."/>
            <person name="Busov V."/>
            <person name="Campbell M."/>
            <person name="Carlson J."/>
            <person name="Chalot M."/>
            <person name="Chapman J."/>
            <person name="Chen G.L."/>
            <person name="Cooper D."/>
            <person name="Coutinho P.M."/>
            <person name="Couturier J."/>
            <person name="Covert S."/>
            <person name="Cronk Q."/>
            <person name="Cunningham R."/>
            <person name="Davis J."/>
            <person name="Degroeve S."/>
            <person name="Dejardin A."/>
            <person name="Depamphilis C."/>
            <person name="Detter J."/>
            <person name="Dirks B."/>
            <person name="Dubchak I."/>
            <person name="Duplessis S."/>
            <person name="Ehlting J."/>
            <person name="Ellis B."/>
            <person name="Gendler K."/>
            <person name="Goodstein D."/>
            <person name="Gribskov M."/>
            <person name="Grimwood J."/>
            <person name="Groover A."/>
            <person name="Gunter L."/>
            <person name="Hamberger B."/>
            <person name="Heinze B."/>
            <person name="Helariutta Y."/>
            <person name="Henrissat B."/>
            <person name="Holligan D."/>
            <person name="Holt R."/>
            <person name="Huang W."/>
            <person name="Islam-Faridi N."/>
            <person name="Jones S."/>
            <person name="Jones-Rhoades M."/>
            <person name="Jorgensen R."/>
            <person name="Joshi C."/>
            <person name="Kangasjarvi J."/>
            <person name="Karlsson J."/>
            <person name="Kelleher C."/>
            <person name="Kirkpatrick R."/>
            <person name="Kirst M."/>
            <person name="Kohler A."/>
            <person name="Kalluri U."/>
            <person name="Larimer F."/>
            <person name="Leebens-Mack J."/>
            <person name="Leple J.C."/>
            <person name="Locascio P."/>
            <person name="Lou Y."/>
            <person name="Lucas S."/>
            <person name="Martin F."/>
            <person name="Montanini B."/>
            <person name="Napoli C."/>
            <person name="Nelson D.R."/>
            <person name="Nelson C."/>
            <person name="Nieminen K."/>
            <person name="Nilsson O."/>
            <person name="Pereda V."/>
            <person name="Peter G."/>
            <person name="Philippe R."/>
            <person name="Pilate G."/>
            <person name="Poliakov A."/>
            <person name="Razumovskaya J."/>
            <person name="Richardson P."/>
            <person name="Rinaldi C."/>
            <person name="Ritland K."/>
            <person name="Rouze P."/>
            <person name="Ryaboy D."/>
            <person name="Schmutz J."/>
            <person name="Schrader J."/>
            <person name="Segerman B."/>
            <person name="Shin H."/>
            <person name="Siddiqui A."/>
            <person name="Sterky F."/>
            <person name="Terry A."/>
            <person name="Tsai C.J."/>
            <person name="Uberbacher E."/>
            <person name="Unneberg P."/>
            <person name="Vahala J."/>
            <person name="Wall K."/>
            <person name="Wessler S."/>
            <person name="Yang G."/>
            <person name="Yin T."/>
            <person name="Douglas C."/>
            <person name="Marra M."/>
            <person name="Sandberg G."/>
            <person name="Van de Peer Y."/>
            <person name="Rokhsar D."/>
        </authorList>
    </citation>
    <scope>NUCLEOTIDE SEQUENCE [LARGE SCALE GENOMIC DNA]</scope>
    <source>
        <strain evidence="2">cv. Nisqually</strain>
    </source>
</reference>
<evidence type="ECO:0000313" key="2">
    <source>
        <dbReference type="Proteomes" id="UP000006729"/>
    </source>
</evidence>
<protein>
    <submittedName>
        <fullName evidence="1">Uncharacterized protein</fullName>
    </submittedName>
</protein>
<dbReference type="GO" id="GO:0035658">
    <property type="term" value="C:Mon1-Ccz1 complex"/>
    <property type="evidence" value="ECO:0007669"/>
    <property type="project" value="InterPro"/>
</dbReference>
<organism evidence="1 2">
    <name type="scientific">Populus trichocarpa</name>
    <name type="common">Western balsam poplar</name>
    <name type="synonym">Populus balsamifera subsp. trichocarpa</name>
    <dbReference type="NCBI Taxonomy" id="3694"/>
    <lineage>
        <taxon>Eukaryota</taxon>
        <taxon>Viridiplantae</taxon>
        <taxon>Streptophyta</taxon>
        <taxon>Embryophyta</taxon>
        <taxon>Tracheophyta</taxon>
        <taxon>Spermatophyta</taxon>
        <taxon>Magnoliopsida</taxon>
        <taxon>eudicotyledons</taxon>
        <taxon>Gunneridae</taxon>
        <taxon>Pentapetalae</taxon>
        <taxon>rosids</taxon>
        <taxon>fabids</taxon>
        <taxon>Malpighiales</taxon>
        <taxon>Salicaceae</taxon>
        <taxon>Saliceae</taxon>
        <taxon>Populus</taxon>
    </lineage>
</organism>
<accession>A0A2K1YRW4</accession>
<dbReference type="PANTHER" id="PTHR13056:SF0">
    <property type="entry name" value="VACUOLAR FUSION PROTEIN CCZ1 HOMOLOG-RELATED"/>
    <property type="match status" value="1"/>
</dbReference>